<evidence type="ECO:0000256" key="3">
    <source>
        <dbReference type="ARBA" id="ARBA00023125"/>
    </source>
</evidence>
<dbReference type="PRINTS" id="PR00046">
    <property type="entry name" value="SIGMA70FCT"/>
</dbReference>
<dbReference type="Pfam" id="PF04545">
    <property type="entry name" value="Sigma70_r4"/>
    <property type="match status" value="1"/>
</dbReference>
<evidence type="ECO:0000256" key="5">
    <source>
        <dbReference type="SAM" id="MobiDB-lite"/>
    </source>
</evidence>
<dbReference type="InterPro" id="IPR013324">
    <property type="entry name" value="RNA_pol_sigma_r3/r4-like"/>
</dbReference>
<dbReference type="AlphaFoldDB" id="A0A512HAZ1"/>
<dbReference type="InterPro" id="IPR013325">
    <property type="entry name" value="RNA_pol_sigma_r2"/>
</dbReference>
<feature type="domain" description="RNA polymerase sigma-70" evidence="6">
    <location>
        <begin position="625"/>
        <end position="651"/>
    </location>
</feature>
<dbReference type="Proteomes" id="UP000321567">
    <property type="component" value="Unassembled WGS sequence"/>
</dbReference>
<dbReference type="GO" id="GO:0006352">
    <property type="term" value="P:DNA-templated transcription initiation"/>
    <property type="evidence" value="ECO:0007669"/>
    <property type="project" value="InterPro"/>
</dbReference>
<dbReference type="EMBL" id="BJZO01000092">
    <property type="protein sequence ID" value="GEO82612.1"/>
    <property type="molecule type" value="Genomic_DNA"/>
</dbReference>
<evidence type="ECO:0000313" key="7">
    <source>
        <dbReference type="EMBL" id="GEO82612.1"/>
    </source>
</evidence>
<comment type="caution">
    <text evidence="7">The sequence shown here is derived from an EMBL/GenBank/DDBJ whole genome shotgun (WGS) entry which is preliminary data.</text>
</comment>
<dbReference type="Gene3D" id="1.10.10.10">
    <property type="entry name" value="Winged helix-like DNA-binding domain superfamily/Winged helix DNA-binding domain"/>
    <property type="match status" value="2"/>
</dbReference>
<dbReference type="SUPFAM" id="SSF88659">
    <property type="entry name" value="Sigma3 and sigma4 domains of RNA polymerase sigma factors"/>
    <property type="match status" value="2"/>
</dbReference>
<dbReference type="PANTHER" id="PTHR30603">
    <property type="entry name" value="RNA POLYMERASE SIGMA FACTOR RPO"/>
    <property type="match status" value="1"/>
</dbReference>
<dbReference type="SUPFAM" id="SSF48403">
    <property type="entry name" value="Ankyrin repeat"/>
    <property type="match status" value="1"/>
</dbReference>
<dbReference type="PANTHER" id="PTHR30603:SF47">
    <property type="entry name" value="RNA POLYMERASE SIGMA FACTOR SIGD, CHLOROPLASTIC"/>
    <property type="match status" value="1"/>
</dbReference>
<evidence type="ECO:0000256" key="4">
    <source>
        <dbReference type="ARBA" id="ARBA00023163"/>
    </source>
</evidence>
<evidence type="ECO:0000256" key="1">
    <source>
        <dbReference type="ARBA" id="ARBA00023015"/>
    </source>
</evidence>
<sequence>MLAAEAGHTAICRLLMIAGADPLLRDHQGLDALALAKAGGFQDVVVLLSPTIPEPTASPVPEQNLSVVDAVPSRIGGALELDRLFKDDEPLDGSAWEAEPEDGPPPEGDELVLQAAVTVQARLSAHVPEDLDEDWSDVGIDLPEIAELRALARRRRQHDDEAILELLRAGLRLGWVHPDWITAVAPRVHGRPDEPDLQYVANLGRTLGDLGVLVDEEVCEPPDLVETVEGAPDLTGDQDSLAREGLSFLLLLNSWRAEPLNYWWQMTRHPVVTREQEVSLAYTMREGRREALSAILLSPAAVQELLGVPARLASGDLALEDVLVPATEEDADPDEEAFDEAGDDDSIPTEDPATLRRHQQQQDLLDALARLGEMHGHRMARSGDCQPILQRMRGILEGLVLAAPFIARLHRIVQSDTLAPEAGRRLAGALNRTDEAKQFMIAANLRLVSWVAKRYAGWSFTDAIQEGCIGLMKAVERFDPHMGCKFSTYGSWWIRQSIGRARGDTERFIRLPIHVLMNYKKLERARDKFFSQTGAIPEIPNLAASLEISPDALLKLLRIPDEPLSLSDPEVAAVEIADTANPDPEEVAIYSNLRRHVRSALDMLEPRQKQIICMRFGLGGYEEQTLEEIGIRFGLTRERIRQIEAKALMRLKHPGRSKHLRSFLE</sequence>
<name>A0A512HAZ1_9PROT</name>
<dbReference type="InterPro" id="IPR036388">
    <property type="entry name" value="WH-like_DNA-bd_sf"/>
</dbReference>
<keyword evidence="1" id="KW-0805">Transcription regulation</keyword>
<dbReference type="InterPro" id="IPR000943">
    <property type="entry name" value="RNA_pol_sigma70"/>
</dbReference>
<organism evidence="7 8">
    <name type="scientific">Pararhodospirillum oryzae</name>
    <dbReference type="NCBI Taxonomy" id="478448"/>
    <lineage>
        <taxon>Bacteria</taxon>
        <taxon>Pseudomonadati</taxon>
        <taxon>Pseudomonadota</taxon>
        <taxon>Alphaproteobacteria</taxon>
        <taxon>Rhodospirillales</taxon>
        <taxon>Rhodospirillaceae</taxon>
        <taxon>Pararhodospirillum</taxon>
    </lineage>
</organism>
<gene>
    <name evidence="7" type="ORF">ROR02_27430</name>
</gene>
<dbReference type="NCBIfam" id="TIGR02937">
    <property type="entry name" value="sigma70-ECF"/>
    <property type="match status" value="1"/>
</dbReference>
<feature type="compositionally biased region" description="Acidic residues" evidence="5">
    <location>
        <begin position="328"/>
        <end position="348"/>
    </location>
</feature>
<dbReference type="Pfam" id="PF04542">
    <property type="entry name" value="Sigma70_r2"/>
    <property type="match status" value="1"/>
</dbReference>
<dbReference type="Gene3D" id="1.25.40.20">
    <property type="entry name" value="Ankyrin repeat-containing domain"/>
    <property type="match status" value="1"/>
</dbReference>
<accession>A0A512HAZ1</accession>
<dbReference type="GO" id="GO:0003677">
    <property type="term" value="F:DNA binding"/>
    <property type="evidence" value="ECO:0007669"/>
    <property type="project" value="UniProtKB-KW"/>
</dbReference>
<proteinExistence type="predicted"/>
<keyword evidence="8" id="KW-1185">Reference proteome</keyword>
<evidence type="ECO:0000259" key="6">
    <source>
        <dbReference type="PROSITE" id="PS00716"/>
    </source>
</evidence>
<feature type="region of interest" description="Disordered" evidence="5">
    <location>
        <begin position="328"/>
        <end position="355"/>
    </location>
</feature>
<dbReference type="InterPro" id="IPR036770">
    <property type="entry name" value="Ankyrin_rpt-contain_sf"/>
</dbReference>
<dbReference type="InterPro" id="IPR050239">
    <property type="entry name" value="Sigma-70_RNA_pol_init_factors"/>
</dbReference>
<keyword evidence="4" id="KW-0804">Transcription</keyword>
<dbReference type="InterPro" id="IPR007627">
    <property type="entry name" value="RNA_pol_sigma70_r2"/>
</dbReference>
<dbReference type="GO" id="GO:0016987">
    <property type="term" value="F:sigma factor activity"/>
    <property type="evidence" value="ECO:0007669"/>
    <property type="project" value="UniProtKB-KW"/>
</dbReference>
<dbReference type="SUPFAM" id="SSF88946">
    <property type="entry name" value="Sigma2 domain of RNA polymerase sigma factors"/>
    <property type="match status" value="1"/>
</dbReference>
<dbReference type="InterPro" id="IPR014284">
    <property type="entry name" value="RNA_pol_sigma-70_dom"/>
</dbReference>
<protein>
    <recommendedName>
        <fullName evidence="6">RNA polymerase sigma-70 domain-containing protein</fullName>
    </recommendedName>
</protein>
<evidence type="ECO:0000313" key="8">
    <source>
        <dbReference type="Proteomes" id="UP000321567"/>
    </source>
</evidence>
<evidence type="ECO:0000256" key="2">
    <source>
        <dbReference type="ARBA" id="ARBA00023082"/>
    </source>
</evidence>
<keyword evidence="3" id="KW-0238">DNA-binding</keyword>
<dbReference type="CDD" id="cd06171">
    <property type="entry name" value="Sigma70_r4"/>
    <property type="match status" value="1"/>
</dbReference>
<keyword evidence="2" id="KW-0731">Sigma factor</keyword>
<dbReference type="PROSITE" id="PS00716">
    <property type="entry name" value="SIGMA70_2"/>
    <property type="match status" value="1"/>
</dbReference>
<dbReference type="InterPro" id="IPR007630">
    <property type="entry name" value="RNA_pol_sigma70_r4"/>
</dbReference>
<dbReference type="Gene3D" id="1.10.601.10">
    <property type="entry name" value="RNA Polymerase Primary Sigma Factor"/>
    <property type="match status" value="2"/>
</dbReference>
<reference evidence="7 8" key="1">
    <citation type="submission" date="2019-07" db="EMBL/GenBank/DDBJ databases">
        <title>Whole genome shotgun sequence of Rhodospirillum oryzae NBRC 107573.</title>
        <authorList>
            <person name="Hosoyama A."/>
            <person name="Uohara A."/>
            <person name="Ohji S."/>
            <person name="Ichikawa N."/>
        </authorList>
    </citation>
    <scope>NUCLEOTIDE SEQUENCE [LARGE SCALE GENOMIC DNA]</scope>
    <source>
        <strain evidence="7 8">NBRC 107573</strain>
    </source>
</reference>